<evidence type="ECO:0000256" key="1">
    <source>
        <dbReference type="SAM" id="MobiDB-lite"/>
    </source>
</evidence>
<feature type="region of interest" description="Disordered" evidence="1">
    <location>
        <begin position="345"/>
        <end position="366"/>
    </location>
</feature>
<comment type="caution">
    <text evidence="3">The sequence shown here is derived from an EMBL/GenBank/DDBJ whole genome shotgun (WGS) entry which is preliminary data.</text>
</comment>
<proteinExistence type="predicted"/>
<organism evidence="3 4">
    <name type="scientific">Mycena metata</name>
    <dbReference type="NCBI Taxonomy" id="1033252"/>
    <lineage>
        <taxon>Eukaryota</taxon>
        <taxon>Fungi</taxon>
        <taxon>Dikarya</taxon>
        <taxon>Basidiomycota</taxon>
        <taxon>Agaricomycotina</taxon>
        <taxon>Agaricomycetes</taxon>
        <taxon>Agaricomycetidae</taxon>
        <taxon>Agaricales</taxon>
        <taxon>Marasmiineae</taxon>
        <taxon>Mycenaceae</taxon>
        <taxon>Mycena</taxon>
    </lineage>
</organism>
<keyword evidence="2" id="KW-0732">Signal</keyword>
<reference evidence="3" key="1">
    <citation type="submission" date="2023-03" db="EMBL/GenBank/DDBJ databases">
        <title>Massive genome expansion in bonnet fungi (Mycena s.s.) driven by repeated elements and novel gene families across ecological guilds.</title>
        <authorList>
            <consortium name="Lawrence Berkeley National Laboratory"/>
            <person name="Harder C.B."/>
            <person name="Miyauchi S."/>
            <person name="Viragh M."/>
            <person name="Kuo A."/>
            <person name="Thoen E."/>
            <person name="Andreopoulos B."/>
            <person name="Lu D."/>
            <person name="Skrede I."/>
            <person name="Drula E."/>
            <person name="Henrissat B."/>
            <person name="Morin E."/>
            <person name="Kohler A."/>
            <person name="Barry K."/>
            <person name="LaButti K."/>
            <person name="Morin E."/>
            <person name="Salamov A."/>
            <person name="Lipzen A."/>
            <person name="Mereny Z."/>
            <person name="Hegedus B."/>
            <person name="Baldrian P."/>
            <person name="Stursova M."/>
            <person name="Weitz H."/>
            <person name="Taylor A."/>
            <person name="Grigoriev I.V."/>
            <person name="Nagy L.G."/>
            <person name="Martin F."/>
            <person name="Kauserud H."/>
        </authorList>
    </citation>
    <scope>NUCLEOTIDE SEQUENCE</scope>
    <source>
        <strain evidence="3">CBHHK182m</strain>
    </source>
</reference>
<protein>
    <recommendedName>
        <fullName evidence="5">Glycosyltransferase family 25 protein</fullName>
    </recommendedName>
</protein>
<feature type="chain" id="PRO_5041996798" description="Glycosyltransferase family 25 protein" evidence="2">
    <location>
        <begin position="26"/>
        <end position="366"/>
    </location>
</feature>
<dbReference type="Proteomes" id="UP001215598">
    <property type="component" value="Unassembled WGS sequence"/>
</dbReference>
<gene>
    <name evidence="3" type="ORF">B0H16DRAFT_1898340</name>
</gene>
<name>A0AAD7HB73_9AGAR</name>
<accession>A0AAD7HB73</accession>
<dbReference type="AlphaFoldDB" id="A0AAD7HB73"/>
<feature type="signal peptide" evidence="2">
    <location>
        <begin position="1"/>
        <end position="25"/>
    </location>
</feature>
<evidence type="ECO:0000313" key="4">
    <source>
        <dbReference type="Proteomes" id="UP001215598"/>
    </source>
</evidence>
<sequence length="366" mass="42093">MSFRRFASLAMVSICFLAVYHIRQGDLNSHLDVPTVHEDYRQRLGTAREADTRPHSKTLGVGRIYAIGFPDRVLQQEEMTRLACALDIDLTWHNGTNYRDENVPIIIERVRWWRDTHGVHSTAKNKFKFEWSDDIHEEGPLGLQGADLWTEPLAASGLPELPPPPVQDRRPPLHTIYGEDGFLPDRVDAKLVAHWKTHYDVLRKIAEGKDEVAIVLEDDIDVEWMLENRLKRLLPALPSEWDVLMLGHCSSKETDLNPLPSNPFLHPSTNPRCTTGYAVTRGSAQRLVRRLRTPAFAFSRPIDRAFAHIIELQRRPPKNAKPGMHFFSVYPPVVVHRYTSRNDTQVERLEDSTRERMELEGPMHTD</sequence>
<evidence type="ECO:0000313" key="3">
    <source>
        <dbReference type="EMBL" id="KAJ7716530.1"/>
    </source>
</evidence>
<keyword evidence="4" id="KW-1185">Reference proteome</keyword>
<evidence type="ECO:0008006" key="5">
    <source>
        <dbReference type="Google" id="ProtNLM"/>
    </source>
</evidence>
<evidence type="ECO:0000256" key="2">
    <source>
        <dbReference type="SAM" id="SignalP"/>
    </source>
</evidence>
<dbReference type="EMBL" id="JARKIB010000290">
    <property type="protein sequence ID" value="KAJ7716530.1"/>
    <property type="molecule type" value="Genomic_DNA"/>
</dbReference>